<dbReference type="GO" id="GO:0004742">
    <property type="term" value="F:dihydrolipoyllysine-residue acetyltransferase activity"/>
    <property type="evidence" value="ECO:0007669"/>
    <property type="project" value="UniProtKB-EC"/>
</dbReference>
<dbReference type="InterPro" id="IPR050743">
    <property type="entry name" value="2-oxoacid_DH_E2_comp"/>
</dbReference>
<dbReference type="Gene3D" id="4.10.320.10">
    <property type="entry name" value="E3-binding domain"/>
    <property type="match status" value="1"/>
</dbReference>
<feature type="region of interest" description="Disordered" evidence="9">
    <location>
        <begin position="79"/>
        <end position="121"/>
    </location>
</feature>
<evidence type="ECO:0000313" key="13">
    <source>
        <dbReference type="Proteomes" id="UP000181997"/>
    </source>
</evidence>
<feature type="domain" description="Lipoyl-binding" evidence="10">
    <location>
        <begin position="3"/>
        <end position="78"/>
    </location>
</feature>
<dbReference type="SUPFAM" id="SSF51230">
    <property type="entry name" value="Single hybrid motif"/>
    <property type="match status" value="1"/>
</dbReference>
<dbReference type="InterPro" id="IPR000089">
    <property type="entry name" value="Biotin_lipoyl"/>
</dbReference>
<dbReference type="Pfam" id="PF00198">
    <property type="entry name" value="2-oxoacid_dh"/>
    <property type="match status" value="1"/>
</dbReference>
<dbReference type="OrthoDB" id="9805770at2"/>
<dbReference type="FunFam" id="3.30.559.10:FF:000007">
    <property type="entry name" value="Dihydrolipoamide acetyltransferase component of pyruvate dehydrogenase complex"/>
    <property type="match status" value="1"/>
</dbReference>
<dbReference type="EC" id="2.3.1.-" evidence="8"/>
<dbReference type="PROSITE" id="PS00189">
    <property type="entry name" value="LIPOYL"/>
    <property type="match status" value="1"/>
</dbReference>
<feature type="compositionally biased region" description="Basic and acidic residues" evidence="9">
    <location>
        <begin position="89"/>
        <end position="100"/>
    </location>
</feature>
<proteinExistence type="inferred from homology"/>
<dbReference type="InterPro" id="IPR004167">
    <property type="entry name" value="PSBD"/>
</dbReference>
<evidence type="ECO:0000256" key="5">
    <source>
        <dbReference type="ARBA" id="ARBA00022823"/>
    </source>
</evidence>
<evidence type="ECO:0000256" key="8">
    <source>
        <dbReference type="RuleBase" id="RU003423"/>
    </source>
</evidence>
<dbReference type="InterPro" id="IPR003016">
    <property type="entry name" value="2-oxoA_DH_lipoyl-BS"/>
</dbReference>
<dbReference type="InterPro" id="IPR036625">
    <property type="entry name" value="E3-bd_dom_sf"/>
</dbReference>
<evidence type="ECO:0000256" key="6">
    <source>
        <dbReference type="ARBA" id="ARBA00023315"/>
    </source>
</evidence>
<dbReference type="PANTHER" id="PTHR43178">
    <property type="entry name" value="DIHYDROLIPOAMIDE ACETYLTRANSFERASE COMPONENT OF PYRUVATE DEHYDROGENASE COMPLEX"/>
    <property type="match status" value="1"/>
</dbReference>
<dbReference type="GO" id="GO:0005737">
    <property type="term" value="C:cytoplasm"/>
    <property type="evidence" value="ECO:0007669"/>
    <property type="project" value="TreeGrafter"/>
</dbReference>
<protein>
    <recommendedName>
        <fullName evidence="8">Dihydrolipoamide acetyltransferase component of pyruvate dehydrogenase complex</fullName>
        <ecNumber evidence="8">2.3.1.-</ecNumber>
    </recommendedName>
</protein>
<dbReference type="SUPFAM" id="SSF47005">
    <property type="entry name" value="Peripheral subunit-binding domain of 2-oxo acid dehydrogenase complex"/>
    <property type="match status" value="1"/>
</dbReference>
<gene>
    <name evidence="12" type="ORF">GA0061094_1011</name>
</gene>
<name>A0A0V8HLN2_9BACI</name>
<feature type="domain" description="Peripheral subunit-binding (PSBD)" evidence="11">
    <location>
        <begin position="122"/>
        <end position="159"/>
    </location>
</feature>
<dbReference type="GO" id="GO:0031405">
    <property type="term" value="F:lipoic acid binding"/>
    <property type="evidence" value="ECO:0007669"/>
    <property type="project" value="TreeGrafter"/>
</dbReference>
<dbReference type="InterPro" id="IPR023213">
    <property type="entry name" value="CAT-like_dom_sf"/>
</dbReference>
<evidence type="ECO:0000256" key="3">
    <source>
        <dbReference type="ARBA" id="ARBA00022679"/>
    </source>
</evidence>
<keyword evidence="13" id="KW-1185">Reference proteome</keyword>
<dbReference type="InterPro" id="IPR001078">
    <property type="entry name" value="2-oxoacid_DH_actylTfrase"/>
</dbReference>
<dbReference type="SUPFAM" id="SSF52777">
    <property type="entry name" value="CoA-dependent acyltransferases"/>
    <property type="match status" value="1"/>
</dbReference>
<comment type="cofactor">
    <cofactor evidence="1 8">
        <name>(R)-lipoate</name>
        <dbReference type="ChEBI" id="CHEBI:83088"/>
    </cofactor>
</comment>
<feature type="region of interest" description="Disordered" evidence="9">
    <location>
        <begin position="166"/>
        <end position="206"/>
    </location>
</feature>
<dbReference type="Pfam" id="PF02817">
    <property type="entry name" value="E3_binding"/>
    <property type="match status" value="1"/>
</dbReference>
<evidence type="ECO:0000259" key="10">
    <source>
        <dbReference type="PROSITE" id="PS50968"/>
    </source>
</evidence>
<dbReference type="Gene3D" id="2.40.50.100">
    <property type="match status" value="1"/>
</dbReference>
<evidence type="ECO:0000259" key="11">
    <source>
        <dbReference type="PROSITE" id="PS51826"/>
    </source>
</evidence>
<evidence type="ECO:0000256" key="9">
    <source>
        <dbReference type="SAM" id="MobiDB-lite"/>
    </source>
</evidence>
<evidence type="ECO:0000256" key="1">
    <source>
        <dbReference type="ARBA" id="ARBA00001938"/>
    </source>
</evidence>
<comment type="similarity">
    <text evidence="2 8">Belongs to the 2-oxoacid dehydrogenase family.</text>
</comment>
<evidence type="ECO:0000256" key="7">
    <source>
        <dbReference type="ARBA" id="ARBA00048370"/>
    </source>
</evidence>
<dbReference type="PROSITE" id="PS51826">
    <property type="entry name" value="PSBD"/>
    <property type="match status" value="1"/>
</dbReference>
<dbReference type="PANTHER" id="PTHR43178:SF5">
    <property type="entry name" value="LIPOAMIDE ACYLTRANSFERASE COMPONENT OF BRANCHED-CHAIN ALPHA-KETO ACID DEHYDROGENASE COMPLEX, MITOCHONDRIAL"/>
    <property type="match status" value="1"/>
</dbReference>
<evidence type="ECO:0000313" key="12">
    <source>
        <dbReference type="EMBL" id="SCB86306.1"/>
    </source>
</evidence>
<dbReference type="CDD" id="cd06849">
    <property type="entry name" value="lipoyl_domain"/>
    <property type="match status" value="1"/>
</dbReference>
<dbReference type="InterPro" id="IPR011053">
    <property type="entry name" value="Single_hybrid_motif"/>
</dbReference>
<dbReference type="AlphaFoldDB" id="A0A0V8HLN2"/>
<comment type="catalytic activity">
    <reaction evidence="7">
        <text>N(6)-[(R)-dihydrolipoyl]-L-lysyl-[protein] + acetyl-CoA = N(6)-[(R)-S(8)-acetyldihydrolipoyl]-L-lysyl-[protein] + CoA</text>
        <dbReference type="Rhea" id="RHEA:17017"/>
        <dbReference type="Rhea" id="RHEA-COMP:10475"/>
        <dbReference type="Rhea" id="RHEA-COMP:10478"/>
        <dbReference type="ChEBI" id="CHEBI:57287"/>
        <dbReference type="ChEBI" id="CHEBI:57288"/>
        <dbReference type="ChEBI" id="CHEBI:83100"/>
        <dbReference type="ChEBI" id="CHEBI:83111"/>
        <dbReference type="EC" id="2.3.1.12"/>
    </reaction>
</comment>
<evidence type="ECO:0000256" key="4">
    <source>
        <dbReference type="ARBA" id="ARBA00022737"/>
    </source>
</evidence>
<dbReference type="FunFam" id="2.40.50.100:FF:000023">
    <property type="entry name" value="Dihydrolipoamide acetyltransferase component of pyruvate dehydrogenase complex"/>
    <property type="match status" value="1"/>
</dbReference>
<dbReference type="EMBL" id="FMAU01000001">
    <property type="protein sequence ID" value="SCB86306.1"/>
    <property type="molecule type" value="Genomic_DNA"/>
</dbReference>
<sequence>MGIEKMKMPQLGESVTEGTISKWLVSPGDTVNKYDPIAEVQTDKVNAEVPSSFTGTIKELIADEGDTLEVGEIICSIEVEGAGSAPSEDAPKEEKKETAGEKSSPASAQNKTPKKEAGNKARYSPAVLKLSQEHDIDLNQVEGTGSGGRITRKDLKKIIESGNIPKAGEASETQQAEAQAPQQAPVKEQAQPAAAAKQAAPAPNVPVMPGDIEIPVTGVRKAIASNMVRSKHEAPHAWTMMEVDVTNLVEYRNSLKTEFKQREGFNLTFFAFFVKAVSQALKEFPQINSMWAGDKIIQKKDVNISIAVATDDALFVPVIKNADEKTIKGIAREITDLAGKVRSGKLKSEDMQGGTFTVNNTGSFGSVQSMGIINYPQAAILQVESIVKRPVVMNNGMIAVRDMVNLCMSLDHRVLDGLVCGRFLQRIKEILENTSKENTSVY</sequence>
<keyword evidence="3 8" id="KW-0808">Transferase</keyword>
<dbReference type="RefSeq" id="WP_058297704.1">
    <property type="nucleotide sequence ID" value="NZ_FMAU01000001.1"/>
</dbReference>
<dbReference type="Pfam" id="PF00364">
    <property type="entry name" value="Biotin_lipoyl"/>
    <property type="match status" value="1"/>
</dbReference>
<evidence type="ECO:0000256" key="2">
    <source>
        <dbReference type="ARBA" id="ARBA00007317"/>
    </source>
</evidence>
<dbReference type="PROSITE" id="PS50968">
    <property type="entry name" value="BIOTINYL_LIPOYL"/>
    <property type="match status" value="1"/>
</dbReference>
<reference evidence="13" key="1">
    <citation type="submission" date="2016-08" db="EMBL/GenBank/DDBJ databases">
        <authorList>
            <person name="Varghese N."/>
            <person name="Submissions Spin"/>
        </authorList>
    </citation>
    <scope>NUCLEOTIDE SEQUENCE [LARGE SCALE GENOMIC DNA]</scope>
    <source>
        <strain evidence="13">SGD-1123</strain>
    </source>
</reference>
<keyword evidence="6 8" id="KW-0012">Acyltransferase</keyword>
<organism evidence="12 13">
    <name type="scientific">[Bacillus] enclensis</name>
    <dbReference type="NCBI Taxonomy" id="1402860"/>
    <lineage>
        <taxon>Bacteria</taxon>
        <taxon>Bacillati</taxon>
        <taxon>Bacillota</taxon>
        <taxon>Bacilli</taxon>
        <taxon>Bacillales</taxon>
        <taxon>Bacillaceae</taxon>
        <taxon>Rossellomorea</taxon>
    </lineage>
</organism>
<dbReference type="Gene3D" id="3.30.559.10">
    <property type="entry name" value="Chloramphenicol acetyltransferase-like domain"/>
    <property type="match status" value="1"/>
</dbReference>
<keyword evidence="5 8" id="KW-0450">Lipoyl</keyword>
<keyword evidence="4" id="KW-0677">Repeat</keyword>
<feature type="compositionally biased region" description="Low complexity" evidence="9">
    <location>
        <begin position="174"/>
        <end position="202"/>
    </location>
</feature>
<accession>A0A0V8HLN2</accession>
<dbReference type="Proteomes" id="UP000181997">
    <property type="component" value="Unassembled WGS sequence"/>
</dbReference>